<keyword evidence="5" id="KW-0677">Repeat</keyword>
<evidence type="ECO:0000256" key="2">
    <source>
        <dbReference type="ARBA" id="ARBA00004496"/>
    </source>
</evidence>
<protein>
    <submittedName>
        <fullName evidence="11">Bruno B1</fullName>
    </submittedName>
</protein>
<organism evidence="11">
    <name type="scientific">Oscarella lobularis</name>
    <name type="common">Bubble oscar sponge</name>
    <name type="synonym">Halisarca lobularis</name>
    <dbReference type="NCBI Taxonomy" id="121494"/>
    <lineage>
        <taxon>Eukaryota</taxon>
        <taxon>Metazoa</taxon>
        <taxon>Porifera</taxon>
        <taxon>Homoscleromorpha</taxon>
        <taxon>Homosclerophorida</taxon>
        <taxon>Oscarellidae</taxon>
        <taxon>Oscarella</taxon>
    </lineage>
</organism>
<dbReference type="InterPro" id="IPR035979">
    <property type="entry name" value="RBD_domain_sf"/>
</dbReference>
<dbReference type="GO" id="GO:0005634">
    <property type="term" value="C:nucleus"/>
    <property type="evidence" value="ECO:0007669"/>
    <property type="project" value="UniProtKB-SubCell"/>
</dbReference>
<dbReference type="PROSITE" id="PS50102">
    <property type="entry name" value="RRM"/>
    <property type="match status" value="3"/>
</dbReference>
<evidence type="ECO:0000313" key="11">
    <source>
        <dbReference type="EMBL" id="AQX83027.1"/>
    </source>
</evidence>
<dbReference type="RefSeq" id="XP_065830531.1">
    <property type="nucleotide sequence ID" value="XM_065974459.1"/>
</dbReference>
<dbReference type="FunFam" id="3.30.70.330:FF:000383">
    <property type="entry name" value="Sex lethal, isoform D"/>
    <property type="match status" value="1"/>
</dbReference>
<feature type="compositionally biased region" description="Polar residues" evidence="9">
    <location>
        <begin position="38"/>
        <end position="47"/>
    </location>
</feature>
<sequence length="451" mass="49935">MVAKIRGIDRRMRRLVGMRTPQSHSSRGKIMDEIDAGGTTTETNNRVDSVPPASGEKQVDAIKLFVGQIPKSVTETELRAEFEPFGPIHELTILHDRLTNEHKGCAFVTFCSREDALEAQKELNDKRTLVGMNRPMQIRLTEQEAKAEERKLFVGMLPKTHVEEDVRKMFVEFGEIEEVNVLKDQSKCSRGCAFVKMSTRQECEKAIEALNGKTILPGASSYMVVRYADSEKERTQRRLQKALQIQQQQQQQQQAMAAMVLSPTGPHFFQNGYMGGPAVGMYGPGPSPSPGAATPTSPATAFSFYDPYMAVQPPYGPGYPMYGGGQQNGFHTPIQPQPEGPEGANLFIYHLPQDIRDHHLVEWFGGFGNIVSTKVYIDRATNQSKCFGFVSFDNARSAEAAIAAMNGKPVGKKRLKVQHKRLKAKIDGNGEMEENATSGGNTPPTPPTPQY</sequence>
<keyword evidence="7" id="KW-0539">Nucleus</keyword>
<name>A0A1W5RTB5_OSCLO</name>
<keyword evidence="4" id="KW-0963">Cytoplasm</keyword>
<dbReference type="GO" id="GO:0005737">
    <property type="term" value="C:cytoplasm"/>
    <property type="evidence" value="ECO:0007669"/>
    <property type="project" value="UniProtKB-SubCell"/>
</dbReference>
<dbReference type="Gene3D" id="3.30.70.330">
    <property type="match status" value="3"/>
</dbReference>
<evidence type="ECO:0000256" key="8">
    <source>
        <dbReference type="PROSITE-ProRule" id="PRU00176"/>
    </source>
</evidence>
<reference evidence="11" key="1">
    <citation type="submission" date="2016-05" db="EMBL/GenBank/DDBJ databases">
        <title>The stepping stone for understanding somatic and germ lines origins.</title>
        <authorList>
            <person name="Fierro-Constain L."/>
            <person name="Schenkelaars Q."/>
            <person name="Gazave E."/>
            <person name="Haguenauer A."/>
            <person name="Ereskovsky A."/>
            <person name="Borchiellini C."/>
        </authorList>
    </citation>
    <scope>NUCLEOTIDE SEQUENCE</scope>
</reference>
<dbReference type="SMART" id="SM00360">
    <property type="entry name" value="RRM"/>
    <property type="match status" value="3"/>
</dbReference>
<dbReference type="FunFam" id="3.30.70.330:FF:000010">
    <property type="entry name" value="CUGBP Elav-like family member 4 isoform 3"/>
    <property type="match status" value="1"/>
</dbReference>
<evidence type="ECO:0000256" key="3">
    <source>
        <dbReference type="ARBA" id="ARBA00009621"/>
    </source>
</evidence>
<dbReference type="GO" id="GO:0009967">
    <property type="term" value="P:positive regulation of signal transduction"/>
    <property type="evidence" value="ECO:0007669"/>
    <property type="project" value="UniProtKB-ARBA"/>
</dbReference>
<dbReference type="GO" id="GO:0010629">
    <property type="term" value="P:negative regulation of gene expression"/>
    <property type="evidence" value="ECO:0007669"/>
    <property type="project" value="UniProtKB-ARBA"/>
</dbReference>
<evidence type="ECO:0000256" key="5">
    <source>
        <dbReference type="ARBA" id="ARBA00022737"/>
    </source>
</evidence>
<comment type="similarity">
    <text evidence="3">Belongs to the CELF/BRUNOL family.</text>
</comment>
<dbReference type="SUPFAM" id="SSF54928">
    <property type="entry name" value="RNA-binding domain, RBD"/>
    <property type="match status" value="2"/>
</dbReference>
<feature type="region of interest" description="Disordered" evidence="9">
    <location>
        <begin position="35"/>
        <end position="54"/>
    </location>
</feature>
<proteinExistence type="evidence at transcript level"/>
<comment type="subcellular location">
    <subcellularLocation>
        <location evidence="2">Cytoplasm</location>
    </subcellularLocation>
    <subcellularLocation>
        <location evidence="1">Nucleus</location>
    </subcellularLocation>
</comment>
<feature type="domain" description="RRM" evidence="10">
    <location>
        <begin position="150"/>
        <end position="230"/>
    </location>
</feature>
<dbReference type="GO" id="GO:0003729">
    <property type="term" value="F:mRNA binding"/>
    <property type="evidence" value="ECO:0007669"/>
    <property type="project" value="UniProtKB-ARBA"/>
</dbReference>
<feature type="region of interest" description="Disordered" evidence="9">
    <location>
        <begin position="413"/>
        <end position="451"/>
    </location>
</feature>
<dbReference type="InterPro" id="IPR000504">
    <property type="entry name" value="RRM_dom"/>
</dbReference>
<dbReference type="InterPro" id="IPR012677">
    <property type="entry name" value="Nucleotide-bd_a/b_plait_sf"/>
</dbReference>
<dbReference type="EMBL" id="KX216822">
    <property type="protein sequence ID" value="AQX83027.1"/>
    <property type="molecule type" value="mRNA"/>
</dbReference>
<dbReference type="PANTHER" id="PTHR24012">
    <property type="entry name" value="RNA BINDING PROTEIN"/>
    <property type="match status" value="1"/>
</dbReference>
<evidence type="ECO:0000256" key="1">
    <source>
        <dbReference type="ARBA" id="ARBA00004123"/>
    </source>
</evidence>
<dbReference type="AlphaFoldDB" id="A0A1W5RTB5"/>
<evidence type="ECO:0000259" key="10">
    <source>
        <dbReference type="PROSITE" id="PS50102"/>
    </source>
</evidence>
<evidence type="ECO:0000256" key="4">
    <source>
        <dbReference type="ARBA" id="ARBA00022490"/>
    </source>
</evidence>
<dbReference type="Pfam" id="PF00076">
    <property type="entry name" value="RRM_1"/>
    <property type="match status" value="3"/>
</dbReference>
<evidence type="ECO:0000256" key="6">
    <source>
        <dbReference type="ARBA" id="ARBA00022884"/>
    </source>
</evidence>
<feature type="domain" description="RRM" evidence="10">
    <location>
        <begin position="344"/>
        <end position="422"/>
    </location>
</feature>
<evidence type="ECO:0000256" key="7">
    <source>
        <dbReference type="ARBA" id="ARBA00023242"/>
    </source>
</evidence>
<feature type="compositionally biased region" description="Basic residues" evidence="9">
    <location>
        <begin position="413"/>
        <end position="423"/>
    </location>
</feature>
<feature type="domain" description="RRM" evidence="10">
    <location>
        <begin position="62"/>
        <end position="143"/>
    </location>
</feature>
<evidence type="ECO:0000256" key="9">
    <source>
        <dbReference type="SAM" id="MobiDB-lite"/>
    </source>
</evidence>
<dbReference type="GeneID" id="136186967"/>
<accession>A0A1W5RTB5</accession>
<keyword evidence="6 8" id="KW-0694">RNA-binding</keyword>